<feature type="compositionally biased region" description="Basic and acidic residues" evidence="7">
    <location>
        <begin position="200"/>
        <end position="231"/>
    </location>
</feature>
<dbReference type="Gene3D" id="3.10.20.90">
    <property type="entry name" value="Phosphatidylinositol 3-kinase Catalytic Subunit, Chain A, domain 1"/>
    <property type="match status" value="1"/>
</dbReference>
<dbReference type="InterPro" id="IPR051507">
    <property type="entry name" value="PcG_RING_finger"/>
</dbReference>
<keyword evidence="5" id="KW-0539">Nucleus</keyword>
<proteinExistence type="predicted"/>
<evidence type="ECO:0000256" key="7">
    <source>
        <dbReference type="SAM" id="MobiDB-lite"/>
    </source>
</evidence>
<keyword evidence="2" id="KW-0479">Metal-binding</keyword>
<name>A0A6A5GT42_CAERE</name>
<accession>A0A6A5GT42</accession>
<dbReference type="InterPro" id="IPR013083">
    <property type="entry name" value="Znf_RING/FYVE/PHD"/>
</dbReference>
<protein>
    <recommendedName>
        <fullName evidence="8">RING-type domain-containing protein</fullName>
    </recommendedName>
</protein>
<dbReference type="GO" id="GO:0005634">
    <property type="term" value="C:nucleus"/>
    <property type="evidence" value="ECO:0007669"/>
    <property type="project" value="UniProtKB-SubCell"/>
</dbReference>
<evidence type="ECO:0000313" key="9">
    <source>
        <dbReference type="EMBL" id="KAF1757781.1"/>
    </source>
</evidence>
<evidence type="ECO:0000256" key="5">
    <source>
        <dbReference type="ARBA" id="ARBA00023242"/>
    </source>
</evidence>
<comment type="subcellular location">
    <subcellularLocation>
        <location evidence="1">Nucleus</location>
    </subcellularLocation>
</comment>
<evidence type="ECO:0000256" key="4">
    <source>
        <dbReference type="ARBA" id="ARBA00022833"/>
    </source>
</evidence>
<gene>
    <name evidence="9" type="ORF">GCK72_014237</name>
</gene>
<dbReference type="CDD" id="cd16735">
    <property type="entry name" value="RING-HC_PCGF3"/>
    <property type="match status" value="1"/>
</dbReference>
<dbReference type="Proteomes" id="UP000483820">
    <property type="component" value="Chromosome IV"/>
</dbReference>
<dbReference type="InterPro" id="IPR001841">
    <property type="entry name" value="Znf_RING"/>
</dbReference>
<dbReference type="GO" id="GO:0008270">
    <property type="term" value="F:zinc ion binding"/>
    <property type="evidence" value="ECO:0007669"/>
    <property type="project" value="UniProtKB-KW"/>
</dbReference>
<feature type="compositionally biased region" description="Basic residues" evidence="7">
    <location>
        <begin position="160"/>
        <end position="172"/>
    </location>
</feature>
<feature type="compositionally biased region" description="Basic residues" evidence="7">
    <location>
        <begin position="115"/>
        <end position="127"/>
    </location>
</feature>
<dbReference type="KEGG" id="crq:GCK72_014237"/>
<dbReference type="FunFam" id="3.30.40.10:FF:000122">
    <property type="entry name" value="polycomb group RING finger protein 1"/>
    <property type="match status" value="1"/>
</dbReference>
<dbReference type="PROSITE" id="PS50089">
    <property type="entry name" value="ZF_RING_2"/>
    <property type="match status" value="1"/>
</dbReference>
<dbReference type="CDD" id="cd16102">
    <property type="entry name" value="RAWUL_PCGF_like"/>
    <property type="match status" value="1"/>
</dbReference>
<feature type="compositionally biased region" description="Low complexity" evidence="7">
    <location>
        <begin position="14"/>
        <end position="26"/>
    </location>
</feature>
<organism evidence="9 10">
    <name type="scientific">Caenorhabditis remanei</name>
    <name type="common">Caenorhabditis vulgaris</name>
    <dbReference type="NCBI Taxonomy" id="31234"/>
    <lineage>
        <taxon>Eukaryota</taxon>
        <taxon>Metazoa</taxon>
        <taxon>Ecdysozoa</taxon>
        <taxon>Nematoda</taxon>
        <taxon>Chromadorea</taxon>
        <taxon>Rhabditida</taxon>
        <taxon>Rhabditina</taxon>
        <taxon>Rhabditomorpha</taxon>
        <taxon>Rhabditoidea</taxon>
        <taxon>Rhabditidae</taxon>
        <taxon>Peloderinae</taxon>
        <taxon>Caenorhabditis</taxon>
    </lineage>
</organism>
<evidence type="ECO:0000256" key="2">
    <source>
        <dbReference type="ARBA" id="ARBA00022723"/>
    </source>
</evidence>
<dbReference type="FunFam" id="3.10.20.90:FF:000431">
    <property type="entry name" value="Protein CBG06226"/>
    <property type="match status" value="1"/>
</dbReference>
<evidence type="ECO:0000256" key="6">
    <source>
        <dbReference type="PROSITE-ProRule" id="PRU00175"/>
    </source>
</evidence>
<dbReference type="GeneID" id="9815376"/>
<dbReference type="InterPro" id="IPR018957">
    <property type="entry name" value="Znf_C3HC4_RING-type"/>
</dbReference>
<keyword evidence="4" id="KW-0862">Zinc</keyword>
<dbReference type="AlphaFoldDB" id="A0A6A5GT42"/>
<sequence>MPRKRPAPPESANTSRSRVTRRSTTTNAPPVKRKPTPEPESDPDSDEDYEASTSQAKKGKRGATTLNRGKSKTKRASLQAKKEVVEEEIEDEEAAEENPVSSREPTPEPPVSSKKQQKPSTKKRKKKETPPDTPPSSPSPSPSRSPSPASVVVKSEPAPKKGRKPGAGKVKKGATDSPATKNVPPRRKKQVVEEEEESPEEKKFRERAERRARRIEEAKSRPKLTNEEKLAKIAKKKERKERRRVREKEESMRLKYGQRKIKAEASKWNFGPISSINQRRREEMMAYFPKANFSSDNGVPKVTNNFRRATVKYEMEVLNPFITCSICDGYIVDATTIIDCMHTFCKSCLLKYFDADNKTCPTCGTFIHGSHPTHYVTYDRAFNDLVNQFVPKLEDKELEARKKFLRDCREAIGIDTAAEDRERAERLEKERVTGTNRCYPLERPRFSHHRDDCQVTVNLLPGTPNLPLITRPFIRCSEMTTMNTLKKYISLQIWDDQSRYGDLDIFCDGQLMGKDFSIRFVWMMKRRGQPKSEPLIVRYHMTRT</sequence>
<feature type="region of interest" description="Disordered" evidence="7">
    <location>
        <begin position="1"/>
        <end position="251"/>
    </location>
</feature>
<dbReference type="InterPro" id="IPR017907">
    <property type="entry name" value="Znf_RING_CS"/>
</dbReference>
<dbReference type="RefSeq" id="XP_053584967.1">
    <property type="nucleotide sequence ID" value="XM_053730195.1"/>
</dbReference>
<comment type="caution">
    <text evidence="9">The sequence shown here is derived from an EMBL/GenBank/DDBJ whole genome shotgun (WGS) entry which is preliminary data.</text>
</comment>
<dbReference type="SUPFAM" id="SSF57850">
    <property type="entry name" value="RING/U-box"/>
    <property type="match status" value="1"/>
</dbReference>
<feature type="compositionally biased region" description="Acidic residues" evidence="7">
    <location>
        <begin position="85"/>
        <end position="96"/>
    </location>
</feature>
<feature type="compositionally biased region" description="Acidic residues" evidence="7">
    <location>
        <begin position="39"/>
        <end position="50"/>
    </location>
</feature>
<dbReference type="SMART" id="SM00184">
    <property type="entry name" value="RING"/>
    <property type="match status" value="1"/>
</dbReference>
<keyword evidence="3 6" id="KW-0863">Zinc-finger</keyword>
<dbReference type="EMBL" id="WUAV01000004">
    <property type="protein sequence ID" value="KAF1757781.1"/>
    <property type="molecule type" value="Genomic_DNA"/>
</dbReference>
<feature type="compositionally biased region" description="Pro residues" evidence="7">
    <location>
        <begin position="131"/>
        <end position="145"/>
    </location>
</feature>
<reference evidence="9 10" key="1">
    <citation type="submission" date="2019-12" db="EMBL/GenBank/DDBJ databases">
        <title>Chromosome-level assembly of the Caenorhabditis remanei genome.</title>
        <authorList>
            <person name="Teterina A.A."/>
            <person name="Willis J.H."/>
            <person name="Phillips P.C."/>
        </authorList>
    </citation>
    <scope>NUCLEOTIDE SEQUENCE [LARGE SCALE GENOMIC DNA]</scope>
    <source>
        <strain evidence="9 10">PX506</strain>
        <tissue evidence="9">Whole organism</tissue>
    </source>
</reference>
<feature type="compositionally biased region" description="Low complexity" evidence="7">
    <location>
        <begin position="146"/>
        <end position="156"/>
    </location>
</feature>
<evidence type="ECO:0000259" key="8">
    <source>
        <dbReference type="PROSITE" id="PS50089"/>
    </source>
</evidence>
<dbReference type="Pfam" id="PF00097">
    <property type="entry name" value="zf-C3HC4"/>
    <property type="match status" value="1"/>
</dbReference>
<dbReference type="PROSITE" id="PS00518">
    <property type="entry name" value="ZF_RING_1"/>
    <property type="match status" value="1"/>
</dbReference>
<dbReference type="CTD" id="9815376"/>
<dbReference type="PANTHER" id="PTHR45893">
    <property type="entry name" value="POLYCOMB GROUP RING FINGER PROTEIN"/>
    <property type="match status" value="1"/>
</dbReference>
<evidence type="ECO:0000256" key="1">
    <source>
        <dbReference type="ARBA" id="ARBA00004123"/>
    </source>
</evidence>
<evidence type="ECO:0000313" key="10">
    <source>
        <dbReference type="Proteomes" id="UP000483820"/>
    </source>
</evidence>
<dbReference type="Gene3D" id="3.30.40.10">
    <property type="entry name" value="Zinc/RING finger domain, C3HC4 (zinc finger)"/>
    <property type="match status" value="1"/>
</dbReference>
<evidence type="ECO:0000256" key="3">
    <source>
        <dbReference type="ARBA" id="ARBA00022771"/>
    </source>
</evidence>
<feature type="domain" description="RING-type" evidence="8">
    <location>
        <begin position="324"/>
        <end position="363"/>
    </location>
</feature>
<feature type="compositionally biased region" description="Basic residues" evidence="7">
    <location>
        <begin position="232"/>
        <end position="243"/>
    </location>
</feature>